<gene>
    <name evidence="1" type="ORF">FAM18157_01237</name>
</gene>
<organism evidence="1 2">
    <name type="scientific">Lacticaseibacillus paracasei</name>
    <name type="common">Lactobacillus paracasei</name>
    <dbReference type="NCBI Taxonomy" id="1597"/>
    <lineage>
        <taxon>Bacteria</taxon>
        <taxon>Bacillati</taxon>
        <taxon>Bacillota</taxon>
        <taxon>Bacilli</taxon>
        <taxon>Lactobacillales</taxon>
        <taxon>Lactobacillaceae</taxon>
        <taxon>Lacticaseibacillus</taxon>
    </lineage>
</organism>
<dbReference type="Proteomes" id="UP000284716">
    <property type="component" value="Unassembled WGS sequence"/>
</dbReference>
<evidence type="ECO:0000313" key="1">
    <source>
        <dbReference type="EMBL" id="RND81921.1"/>
    </source>
</evidence>
<protein>
    <submittedName>
        <fullName evidence="1">Uncharacterized protein</fullName>
    </submittedName>
</protein>
<dbReference type="AlphaFoldDB" id="A0A422M3J7"/>
<evidence type="ECO:0000313" key="2">
    <source>
        <dbReference type="Proteomes" id="UP000284716"/>
    </source>
</evidence>
<dbReference type="EMBL" id="LKFS01000048">
    <property type="protein sequence ID" value="RND81921.1"/>
    <property type="molecule type" value="Genomic_DNA"/>
</dbReference>
<proteinExistence type="predicted"/>
<accession>A0A422M3J7</accession>
<sequence>MDMDDALEEWLKQVSKAAQLSISDQEKITKAGADVYAKKLAEVTKA</sequence>
<reference evidence="1 2" key="1">
    <citation type="journal article" date="2018" name="Front. Microbiol.">
        <title>Conversion of Methionine to Cysteine in Lactobacillus paracasei Depends on the Highly Mobile cysK-ctl-cysE Gene Cluster.</title>
        <authorList>
            <person name="Wuthrich D."/>
            <person name="Irmler S."/>
            <person name="Berthoud H."/>
            <person name="Guggenbuhl B."/>
            <person name="Eugster E."/>
            <person name="Bruggmann R."/>
        </authorList>
    </citation>
    <scope>NUCLEOTIDE SEQUENCE [LARGE SCALE GENOMIC DNA]</scope>
    <source>
        <strain evidence="1 2">FAM18157</strain>
    </source>
</reference>
<comment type="caution">
    <text evidence="1">The sequence shown here is derived from an EMBL/GenBank/DDBJ whole genome shotgun (WGS) entry which is preliminary data.</text>
</comment>
<name>A0A422M3J7_LACPA</name>